<keyword evidence="2" id="KW-1185">Reference proteome</keyword>
<reference evidence="1 2" key="1">
    <citation type="submission" date="2019-03" db="EMBL/GenBank/DDBJ databases">
        <title>Genomics of glacier-inhabiting Cryobacterium strains.</title>
        <authorList>
            <person name="Liu Q."/>
            <person name="Xin Y.-H."/>
        </authorList>
    </citation>
    <scope>NUCLEOTIDE SEQUENCE [LARGE SCALE GENOMIC DNA]</scope>
    <source>
        <strain evidence="1 2">Hh15</strain>
    </source>
</reference>
<evidence type="ECO:0000313" key="1">
    <source>
        <dbReference type="EMBL" id="TFB84565.1"/>
    </source>
</evidence>
<gene>
    <name evidence="1" type="ORF">E3O10_15645</name>
</gene>
<organism evidence="1 2">
    <name type="scientific">Cryobacterium luteum</name>
    <dbReference type="NCBI Taxonomy" id="1424661"/>
    <lineage>
        <taxon>Bacteria</taxon>
        <taxon>Bacillati</taxon>
        <taxon>Actinomycetota</taxon>
        <taxon>Actinomycetes</taxon>
        <taxon>Micrococcales</taxon>
        <taxon>Microbacteriaceae</taxon>
        <taxon>Cryobacterium</taxon>
    </lineage>
</organism>
<dbReference type="RefSeq" id="WP_092110175.1">
    <property type="nucleotide sequence ID" value="NZ_FOCN01000008.1"/>
</dbReference>
<comment type="caution">
    <text evidence="1">The sequence shown here is derived from an EMBL/GenBank/DDBJ whole genome shotgun (WGS) entry which is preliminary data.</text>
</comment>
<dbReference type="AlphaFoldDB" id="A0A5F0D1G8"/>
<evidence type="ECO:0008006" key="3">
    <source>
        <dbReference type="Google" id="ProtNLM"/>
    </source>
</evidence>
<accession>A0A5F0D1G8</accession>
<protein>
    <recommendedName>
        <fullName evidence="3">Flagellar protein FlgN</fullName>
    </recommendedName>
</protein>
<sequence>MADLAGWEAALDDLEIRLDAAARAMAVGGSGSSPSGGAGALGEWTAPNGLGAIPAELAARVQDLLHNQQKLIGELERARTLTLKHLAAIRSVPPERDARASVYLDVNG</sequence>
<dbReference type="EMBL" id="SOFF01000044">
    <property type="protein sequence ID" value="TFB84565.1"/>
    <property type="molecule type" value="Genomic_DNA"/>
</dbReference>
<proteinExistence type="predicted"/>
<dbReference type="Proteomes" id="UP000297654">
    <property type="component" value="Unassembled WGS sequence"/>
</dbReference>
<dbReference type="OrthoDB" id="5123456at2"/>
<evidence type="ECO:0000313" key="2">
    <source>
        <dbReference type="Proteomes" id="UP000297654"/>
    </source>
</evidence>
<name>A0A5F0D1G8_9MICO</name>